<gene>
    <name evidence="2" type="ORF">COY66_02765</name>
</gene>
<keyword evidence="1" id="KW-0472">Membrane</keyword>
<evidence type="ECO:0008006" key="4">
    <source>
        <dbReference type="Google" id="ProtNLM"/>
    </source>
</evidence>
<name>A0A2M7RJ92_9BACT</name>
<comment type="caution">
    <text evidence="2">The sequence shown here is derived from an EMBL/GenBank/DDBJ whole genome shotgun (WGS) entry which is preliminary data.</text>
</comment>
<feature type="transmembrane region" description="Helical" evidence="1">
    <location>
        <begin position="44"/>
        <end position="63"/>
    </location>
</feature>
<evidence type="ECO:0000313" key="3">
    <source>
        <dbReference type="Proteomes" id="UP000230779"/>
    </source>
</evidence>
<dbReference type="Pfam" id="PF12666">
    <property type="entry name" value="PrgI"/>
    <property type="match status" value="1"/>
</dbReference>
<protein>
    <recommendedName>
        <fullName evidence="4">PrgI family protein</fullName>
    </recommendedName>
</protein>
<keyword evidence="1" id="KW-1133">Transmembrane helix</keyword>
<organism evidence="2 3">
    <name type="scientific">Candidatus Kerfeldbacteria bacterium CG_4_10_14_0_8_um_filter_42_10</name>
    <dbReference type="NCBI Taxonomy" id="2014248"/>
    <lineage>
        <taxon>Bacteria</taxon>
        <taxon>Candidatus Kerfeldiibacteriota</taxon>
    </lineage>
</organism>
<keyword evidence="1" id="KW-0812">Transmembrane</keyword>
<proteinExistence type="predicted"/>
<evidence type="ECO:0000313" key="2">
    <source>
        <dbReference type="EMBL" id="PIY96825.1"/>
    </source>
</evidence>
<reference evidence="2 3" key="1">
    <citation type="submission" date="2017-09" db="EMBL/GenBank/DDBJ databases">
        <title>Depth-based differentiation of microbial function through sediment-hosted aquifers and enrichment of novel symbionts in the deep terrestrial subsurface.</title>
        <authorList>
            <person name="Probst A.J."/>
            <person name="Ladd B."/>
            <person name="Jarett J.K."/>
            <person name="Geller-Mcgrath D.E."/>
            <person name="Sieber C.M."/>
            <person name="Emerson J.B."/>
            <person name="Anantharaman K."/>
            <person name="Thomas B.C."/>
            <person name="Malmstrom R."/>
            <person name="Stieglmeier M."/>
            <person name="Klingl A."/>
            <person name="Woyke T."/>
            <person name="Ryan C.M."/>
            <person name="Banfield J.F."/>
        </authorList>
    </citation>
    <scope>NUCLEOTIDE SEQUENCE [LARGE SCALE GENOMIC DNA]</scope>
    <source>
        <strain evidence="2">CG_4_10_14_0_8_um_filter_42_10</strain>
    </source>
</reference>
<dbReference type="Proteomes" id="UP000230779">
    <property type="component" value="Unassembled WGS sequence"/>
</dbReference>
<feature type="transmembrane region" description="Helical" evidence="1">
    <location>
        <begin position="21"/>
        <end position="38"/>
    </location>
</feature>
<dbReference type="InterPro" id="IPR024414">
    <property type="entry name" value="Uncharacterised_PrgI"/>
</dbReference>
<accession>A0A2M7RJ92</accession>
<sequence>MRFVVPQFIDVEDKIIGPLSVRQFVIFLVGFGIIFILFKTLGFIAFLFMGLIVFGLTGIIAFAKVNGQPFHFFLVNIIYAFKRPKLKIWIKEAIYFKTGLHRKEKLKTAKVVLPKKMVTSSKLAQLSLVVDTGGAYHEQEEEKVKLT</sequence>
<dbReference type="AlphaFoldDB" id="A0A2M7RJ92"/>
<evidence type="ECO:0000256" key="1">
    <source>
        <dbReference type="SAM" id="Phobius"/>
    </source>
</evidence>
<dbReference type="EMBL" id="PFMD01000027">
    <property type="protein sequence ID" value="PIY96825.1"/>
    <property type="molecule type" value="Genomic_DNA"/>
</dbReference>